<comment type="caution">
    <text evidence="2">The sequence shown here is derived from an EMBL/GenBank/DDBJ whole genome shotgun (WGS) entry which is preliminary data.</text>
</comment>
<dbReference type="PANTHER" id="PTHR36558">
    <property type="entry name" value="GLR1098 PROTEIN"/>
    <property type="match status" value="1"/>
</dbReference>
<sequence length="196" mass="23208">MKSPAYETNTRYSYRDYLSWDPDERWELIDGLPYNMTPAPSSKHQEILGNIFVLFYQYLSGKRCKVYLAPFEVRLSEKEEDEHTFNVVQPDLSIICDPRKIDERGCKGSPDLIVEVLSPGIAEKRDKTDKFELYQKYKIKEYWIVDPFNENVEVFLLENNRFANRQVYVKGDVFTVSIFSDLLIDLNRIFKDESFE</sequence>
<dbReference type="GO" id="GO:0004519">
    <property type="term" value="F:endonuclease activity"/>
    <property type="evidence" value="ECO:0007669"/>
    <property type="project" value="UniProtKB-KW"/>
</dbReference>
<dbReference type="PANTHER" id="PTHR36558:SF1">
    <property type="entry name" value="RESTRICTION ENDONUCLEASE DOMAIN-CONTAINING PROTEIN-RELATED"/>
    <property type="match status" value="1"/>
</dbReference>
<dbReference type="AlphaFoldDB" id="A0A7W1X8E3"/>
<dbReference type="EMBL" id="JACEIP010000004">
    <property type="protein sequence ID" value="MBA4541998.1"/>
    <property type="molecule type" value="Genomic_DNA"/>
</dbReference>
<keyword evidence="2" id="KW-0255">Endonuclease</keyword>
<evidence type="ECO:0000313" key="2">
    <source>
        <dbReference type="EMBL" id="MBA4541998.1"/>
    </source>
</evidence>
<dbReference type="Gene3D" id="3.90.1570.10">
    <property type="entry name" value="tt1808, chain A"/>
    <property type="match status" value="1"/>
</dbReference>
<dbReference type="Pfam" id="PF05685">
    <property type="entry name" value="Uma2"/>
    <property type="match status" value="1"/>
</dbReference>
<dbReference type="InterPro" id="IPR011335">
    <property type="entry name" value="Restrct_endonuc-II-like"/>
</dbReference>
<evidence type="ECO:0000259" key="1">
    <source>
        <dbReference type="Pfam" id="PF05685"/>
    </source>
</evidence>
<accession>A0A7W1X8E3</accession>
<proteinExistence type="predicted"/>
<feature type="domain" description="Putative restriction endonuclease" evidence="1">
    <location>
        <begin position="16"/>
        <end position="181"/>
    </location>
</feature>
<dbReference type="SUPFAM" id="SSF52980">
    <property type="entry name" value="Restriction endonuclease-like"/>
    <property type="match status" value="1"/>
</dbReference>
<dbReference type="Proteomes" id="UP000530514">
    <property type="component" value="Unassembled WGS sequence"/>
</dbReference>
<evidence type="ECO:0000313" key="3">
    <source>
        <dbReference type="Proteomes" id="UP000530514"/>
    </source>
</evidence>
<dbReference type="CDD" id="cd06260">
    <property type="entry name" value="DUF820-like"/>
    <property type="match status" value="1"/>
</dbReference>
<dbReference type="InterPro" id="IPR012296">
    <property type="entry name" value="Nuclease_put_TT1808"/>
</dbReference>
<dbReference type="OrthoDB" id="9808428at2"/>
<protein>
    <submittedName>
        <fullName evidence="2">Uma2 family endonuclease</fullName>
    </submittedName>
</protein>
<name>A0A7W1X8E3_9BACL</name>
<dbReference type="RefSeq" id="WP_033099409.1">
    <property type="nucleotide sequence ID" value="NZ_JACEIP010000004.1"/>
</dbReference>
<keyword evidence="2" id="KW-0540">Nuclease</keyword>
<dbReference type="InterPro" id="IPR008538">
    <property type="entry name" value="Uma2"/>
</dbReference>
<gene>
    <name evidence="2" type="ORF">H1164_03655</name>
</gene>
<keyword evidence="2" id="KW-0378">Hydrolase</keyword>
<keyword evidence="3" id="KW-1185">Reference proteome</keyword>
<reference evidence="2 3" key="1">
    <citation type="submission" date="2020-07" db="EMBL/GenBank/DDBJ databases">
        <authorList>
            <person name="Feng H."/>
        </authorList>
    </citation>
    <scope>NUCLEOTIDE SEQUENCE [LARGE SCALE GENOMIC DNA]</scope>
    <source>
        <strain evidence="3">s-11</strain>
    </source>
</reference>
<organism evidence="2 3">
    <name type="scientific">Thermoactinomyces daqus</name>
    <dbReference type="NCBI Taxonomy" id="1329516"/>
    <lineage>
        <taxon>Bacteria</taxon>
        <taxon>Bacillati</taxon>
        <taxon>Bacillota</taxon>
        <taxon>Bacilli</taxon>
        <taxon>Bacillales</taxon>
        <taxon>Thermoactinomycetaceae</taxon>
        <taxon>Thermoactinomyces</taxon>
    </lineage>
</organism>